<evidence type="ECO:0000313" key="1">
    <source>
        <dbReference type="EMBL" id="KAJ8928228.1"/>
    </source>
</evidence>
<keyword evidence="2" id="KW-1185">Reference proteome</keyword>
<dbReference type="AlphaFoldDB" id="A0AAV8WP54"/>
<organism evidence="1 2">
    <name type="scientific">Rhamnusium bicolor</name>
    <dbReference type="NCBI Taxonomy" id="1586634"/>
    <lineage>
        <taxon>Eukaryota</taxon>
        <taxon>Metazoa</taxon>
        <taxon>Ecdysozoa</taxon>
        <taxon>Arthropoda</taxon>
        <taxon>Hexapoda</taxon>
        <taxon>Insecta</taxon>
        <taxon>Pterygota</taxon>
        <taxon>Neoptera</taxon>
        <taxon>Endopterygota</taxon>
        <taxon>Coleoptera</taxon>
        <taxon>Polyphaga</taxon>
        <taxon>Cucujiformia</taxon>
        <taxon>Chrysomeloidea</taxon>
        <taxon>Cerambycidae</taxon>
        <taxon>Lepturinae</taxon>
        <taxon>Rhagiini</taxon>
        <taxon>Rhamnusium</taxon>
    </lineage>
</organism>
<gene>
    <name evidence="1" type="ORF">NQ314_019175</name>
</gene>
<comment type="caution">
    <text evidence="1">The sequence shown here is derived from an EMBL/GenBank/DDBJ whole genome shotgun (WGS) entry which is preliminary data.</text>
</comment>
<protein>
    <submittedName>
        <fullName evidence="1">Uncharacterized protein</fullName>
    </submittedName>
</protein>
<reference evidence="1" key="1">
    <citation type="journal article" date="2023" name="Insect Mol. Biol.">
        <title>Genome sequencing provides insights into the evolution of gene families encoding plant cell wall-degrading enzymes in longhorned beetles.</title>
        <authorList>
            <person name="Shin N.R."/>
            <person name="Okamura Y."/>
            <person name="Kirsch R."/>
            <person name="Pauchet Y."/>
        </authorList>
    </citation>
    <scope>NUCLEOTIDE SEQUENCE</scope>
    <source>
        <strain evidence="1">RBIC_L_NR</strain>
    </source>
</reference>
<evidence type="ECO:0000313" key="2">
    <source>
        <dbReference type="Proteomes" id="UP001162156"/>
    </source>
</evidence>
<dbReference type="EMBL" id="JANEYF010005422">
    <property type="protein sequence ID" value="KAJ8928228.1"/>
    <property type="molecule type" value="Genomic_DNA"/>
</dbReference>
<name>A0AAV8WP54_9CUCU</name>
<dbReference type="Proteomes" id="UP001162156">
    <property type="component" value="Unassembled WGS sequence"/>
</dbReference>
<proteinExistence type="predicted"/>
<accession>A0AAV8WP54</accession>
<sequence>MLFGNMTPRRAIDMMNRHTFGKPDDLCLEITSALTDSIISNATAPESPQTTSTHSRNKICCCNGKYN</sequence>